<proteinExistence type="predicted"/>
<name>G8BMK7_TETPH</name>
<dbReference type="PROSITE" id="PS50250">
    <property type="entry name" value="PCI"/>
    <property type="match status" value="1"/>
</dbReference>
<evidence type="ECO:0000313" key="4">
    <source>
        <dbReference type="Proteomes" id="UP000005666"/>
    </source>
</evidence>
<dbReference type="AlphaFoldDB" id="G8BMK7"/>
<dbReference type="KEGG" id="tpf:TPHA_0A00500"/>
<dbReference type="RefSeq" id="XP_003683569.1">
    <property type="nucleotide sequence ID" value="XM_003683521.1"/>
</dbReference>
<dbReference type="OrthoDB" id="4047547at2759"/>
<dbReference type="GeneID" id="11532396"/>
<organism evidence="3 4">
    <name type="scientific">Tetrapisispora phaffii (strain ATCC 24235 / CBS 4417 / NBRC 1672 / NRRL Y-8282 / UCD 70-5)</name>
    <name type="common">Yeast</name>
    <name type="synonym">Fabospora phaffii</name>
    <dbReference type="NCBI Taxonomy" id="1071381"/>
    <lineage>
        <taxon>Eukaryota</taxon>
        <taxon>Fungi</taxon>
        <taxon>Dikarya</taxon>
        <taxon>Ascomycota</taxon>
        <taxon>Saccharomycotina</taxon>
        <taxon>Saccharomycetes</taxon>
        <taxon>Saccharomycetales</taxon>
        <taxon>Saccharomycetaceae</taxon>
        <taxon>Tetrapisispora</taxon>
    </lineage>
</organism>
<dbReference type="HOGENOM" id="CLU_031729_0_0_1"/>
<dbReference type="OMA" id="DFMMSDD"/>
<keyword evidence="4" id="KW-1185">Reference proteome</keyword>
<dbReference type="InterPro" id="IPR000717">
    <property type="entry name" value="PCI_dom"/>
</dbReference>
<feature type="region of interest" description="Disordered" evidence="1">
    <location>
        <begin position="603"/>
        <end position="645"/>
    </location>
</feature>
<reference evidence="3 4" key="1">
    <citation type="journal article" date="2011" name="Proc. Natl. Acad. Sci. U.S.A.">
        <title>Evolutionary erosion of yeast sex chromosomes by mating-type switching accidents.</title>
        <authorList>
            <person name="Gordon J.L."/>
            <person name="Armisen D."/>
            <person name="Proux-Wera E."/>
            <person name="Oheigeartaigh S.S."/>
            <person name="Byrne K.P."/>
            <person name="Wolfe K.H."/>
        </authorList>
    </citation>
    <scope>NUCLEOTIDE SEQUENCE [LARGE SCALE GENOMIC DNA]</scope>
    <source>
        <strain evidence="4">ATCC 24235 / CBS 4417 / NBRC 1672 / NRRL Y-8282 / UCD 70-5</strain>
    </source>
</reference>
<feature type="compositionally biased region" description="Polar residues" evidence="1">
    <location>
        <begin position="603"/>
        <end position="614"/>
    </location>
</feature>
<evidence type="ECO:0000313" key="3">
    <source>
        <dbReference type="EMBL" id="CCE61135.1"/>
    </source>
</evidence>
<protein>
    <recommendedName>
        <fullName evidence="2">PCI domain-containing protein</fullName>
    </recommendedName>
</protein>
<dbReference type="Proteomes" id="UP000005666">
    <property type="component" value="Chromosome 1"/>
</dbReference>
<sequence>MSDYYIDADEEDGNYDDFMMTDEEALEGVEMADDINEIYTDNKDPRLDDFGFYNNINNTDNDVYQEESPMKAMPPLQSIQDIYDKALHIKENDDLDLAVTIFESIAFSENITKNDTSIVLRSFEQLINIIALKYKINSTIPSINSLIDEIQKLFIFISNNFNYLKKSYVEDTLSHILSDMTPNLYKGYLFDAGFSESSSVLEEFKFQKEFINQFHILVHNFKDIIETERLETIIYLKKFTIDITIEFLSNGCIDIKNCSNNYSFIDMSALKKETDVLFAFNTYYQYFIYEFIQTGTIVEVNQFKNYLDIFERIQANSFSAIQNSETMILFYFGKTLSRIIFDLYSDSNSDAELISFFENINRCKREFRICLKILEELGGKYNDYQNPFQWLIISGYVFSNMILYHSNEETLINPFEIEQLKAERDSNIVIGLQLVYNNYIDLNLTELASNMEKLSPLRSHWDKLVNKIYYLGIVTKLWTQIAPVYDCISIKDLRKMLRLHQDSMPSHDELLEILMKSITKNDKSVYFKLDLINDLVYFGVEYNIPITNYPASKFNSNKSIRSLICNNIELAIDIECNFNDNNNDTNPITTKSDFFHRLRKSTTNHTGNFDGRNNIQKEDYKNNRNRSTPNNNNTQGSVTRSHHFLDELIDTTRTRVSRVRD</sequence>
<accession>G8BMK7</accession>
<evidence type="ECO:0000259" key="2">
    <source>
        <dbReference type="PROSITE" id="PS50250"/>
    </source>
</evidence>
<dbReference type="eggNOG" id="ENOG502RXR9">
    <property type="taxonomic scope" value="Eukaryota"/>
</dbReference>
<dbReference type="EMBL" id="HE612856">
    <property type="protein sequence ID" value="CCE61135.1"/>
    <property type="molecule type" value="Genomic_DNA"/>
</dbReference>
<gene>
    <name evidence="3" type="primary">TPHA0A00500</name>
    <name evidence="3" type="ordered locus">TPHA_0A00500</name>
</gene>
<feature type="compositionally biased region" description="Low complexity" evidence="1">
    <location>
        <begin position="625"/>
        <end position="634"/>
    </location>
</feature>
<evidence type="ECO:0000256" key="1">
    <source>
        <dbReference type="SAM" id="MobiDB-lite"/>
    </source>
</evidence>
<feature type="domain" description="PCI" evidence="2">
    <location>
        <begin position="365"/>
        <end position="543"/>
    </location>
</feature>
<dbReference type="STRING" id="1071381.G8BMK7"/>